<keyword evidence="7" id="KW-1185">Reference proteome</keyword>
<evidence type="ECO:0000256" key="4">
    <source>
        <dbReference type="ARBA" id="ARBA00047928"/>
    </source>
</evidence>
<proteinExistence type="predicted"/>
<evidence type="ECO:0000313" key="7">
    <source>
        <dbReference type="Proteomes" id="UP001291926"/>
    </source>
</evidence>
<evidence type="ECO:0000259" key="5">
    <source>
        <dbReference type="Pfam" id="PF01095"/>
    </source>
</evidence>
<dbReference type="InterPro" id="IPR011050">
    <property type="entry name" value="Pectin_lyase_fold/virulence"/>
</dbReference>
<sequence>MIGRLFSISTRKHNNTGDMPHQTKTTYVVVARDGTNYCNKRHVKYVKKGVYKEYVEVSKKISNIIITGDEIDASIVFGNHIYVDGWITYRYGTFSKYTF</sequence>
<feature type="domain" description="Pectinesterase catalytic" evidence="5">
    <location>
        <begin position="36"/>
        <end position="95"/>
    </location>
</feature>
<dbReference type="Pfam" id="PF01095">
    <property type="entry name" value="Pectinesterase"/>
    <property type="match status" value="1"/>
</dbReference>
<evidence type="ECO:0000256" key="3">
    <source>
        <dbReference type="ARBA" id="ARBA00023085"/>
    </source>
</evidence>
<keyword evidence="3" id="KW-0063">Aspartyl esterase</keyword>
<dbReference type="InterPro" id="IPR012334">
    <property type="entry name" value="Pectin_lyas_fold"/>
</dbReference>
<dbReference type="InterPro" id="IPR000070">
    <property type="entry name" value="Pectinesterase_cat"/>
</dbReference>
<organism evidence="6 7">
    <name type="scientific">Penstemon davidsonii</name>
    <dbReference type="NCBI Taxonomy" id="160366"/>
    <lineage>
        <taxon>Eukaryota</taxon>
        <taxon>Viridiplantae</taxon>
        <taxon>Streptophyta</taxon>
        <taxon>Embryophyta</taxon>
        <taxon>Tracheophyta</taxon>
        <taxon>Spermatophyta</taxon>
        <taxon>Magnoliopsida</taxon>
        <taxon>eudicotyledons</taxon>
        <taxon>Gunneridae</taxon>
        <taxon>Pentapetalae</taxon>
        <taxon>asterids</taxon>
        <taxon>lamiids</taxon>
        <taxon>Lamiales</taxon>
        <taxon>Plantaginaceae</taxon>
        <taxon>Cheloneae</taxon>
        <taxon>Penstemon</taxon>
    </lineage>
</organism>
<gene>
    <name evidence="6" type="ORF">RD792_014507</name>
</gene>
<comment type="caution">
    <text evidence="6">The sequence shown here is derived from an EMBL/GenBank/DDBJ whole genome shotgun (WGS) entry which is preliminary data.</text>
</comment>
<keyword evidence="2" id="KW-0378">Hydrolase</keyword>
<dbReference type="Proteomes" id="UP001291926">
    <property type="component" value="Unassembled WGS sequence"/>
</dbReference>
<name>A0ABR0CPH6_9LAMI</name>
<comment type="pathway">
    <text evidence="1">Glycan metabolism; pectin degradation; 2-dehydro-3-deoxy-D-gluconate from pectin: step 1/5.</text>
</comment>
<dbReference type="EMBL" id="JAYDYQ010002687">
    <property type="protein sequence ID" value="KAK4478998.1"/>
    <property type="molecule type" value="Genomic_DNA"/>
</dbReference>
<protein>
    <recommendedName>
        <fullName evidence="5">Pectinesterase catalytic domain-containing protein</fullName>
    </recommendedName>
</protein>
<reference evidence="6 7" key="1">
    <citation type="journal article" date="2023" name="bioRxiv">
        <title>Genome report: Whole genome sequence and annotation of Penstemon davidsonii.</title>
        <authorList>
            <person name="Ostevik K.L."/>
            <person name="Alabady M."/>
            <person name="Zhang M."/>
            <person name="Rausher M.D."/>
        </authorList>
    </citation>
    <scope>NUCLEOTIDE SEQUENCE [LARGE SCALE GENOMIC DNA]</scope>
    <source>
        <strain evidence="6">DNT005</strain>
        <tissue evidence="6">Whole leaf</tissue>
    </source>
</reference>
<evidence type="ECO:0000313" key="6">
    <source>
        <dbReference type="EMBL" id="KAK4478998.1"/>
    </source>
</evidence>
<evidence type="ECO:0000256" key="1">
    <source>
        <dbReference type="ARBA" id="ARBA00005184"/>
    </source>
</evidence>
<comment type="catalytic activity">
    <reaction evidence="4">
        <text>[(1-&gt;4)-alpha-D-galacturonosyl methyl ester](n) + n H2O = [(1-&gt;4)-alpha-D-galacturonosyl](n) + n methanol + n H(+)</text>
        <dbReference type="Rhea" id="RHEA:22380"/>
        <dbReference type="Rhea" id="RHEA-COMP:14570"/>
        <dbReference type="Rhea" id="RHEA-COMP:14573"/>
        <dbReference type="ChEBI" id="CHEBI:15377"/>
        <dbReference type="ChEBI" id="CHEBI:15378"/>
        <dbReference type="ChEBI" id="CHEBI:17790"/>
        <dbReference type="ChEBI" id="CHEBI:140522"/>
        <dbReference type="ChEBI" id="CHEBI:140523"/>
        <dbReference type="EC" id="3.1.1.11"/>
    </reaction>
</comment>
<accession>A0ABR0CPH6</accession>
<evidence type="ECO:0000256" key="2">
    <source>
        <dbReference type="ARBA" id="ARBA00022801"/>
    </source>
</evidence>
<dbReference type="SUPFAM" id="SSF51126">
    <property type="entry name" value="Pectin lyase-like"/>
    <property type="match status" value="1"/>
</dbReference>
<dbReference type="Gene3D" id="2.160.20.10">
    <property type="entry name" value="Single-stranded right-handed beta-helix, Pectin lyase-like"/>
    <property type="match status" value="1"/>
</dbReference>